<comment type="caution">
    <text evidence="4">The sequence shown here is derived from an EMBL/GenBank/DDBJ whole genome shotgun (WGS) entry which is preliminary data.</text>
</comment>
<proteinExistence type="predicted"/>
<organism evidence="4 5">
    <name type="scientific">Actinomadura vinacea</name>
    <dbReference type="NCBI Taxonomy" id="115336"/>
    <lineage>
        <taxon>Bacteria</taxon>
        <taxon>Bacillati</taxon>
        <taxon>Actinomycetota</taxon>
        <taxon>Actinomycetes</taxon>
        <taxon>Streptosporangiales</taxon>
        <taxon>Thermomonosporaceae</taxon>
        <taxon>Actinomadura</taxon>
    </lineage>
</organism>
<dbReference type="Proteomes" id="UP001501231">
    <property type="component" value="Unassembled WGS sequence"/>
</dbReference>
<name>A0ABN3KAP4_9ACTN</name>
<feature type="region of interest" description="Disordered" evidence="1">
    <location>
        <begin position="235"/>
        <end position="334"/>
    </location>
</feature>
<evidence type="ECO:0000259" key="3">
    <source>
        <dbReference type="Pfam" id="PF20568"/>
    </source>
</evidence>
<dbReference type="InterPro" id="IPR046704">
    <property type="entry name" value="DUF6777"/>
</dbReference>
<feature type="region of interest" description="Disordered" evidence="1">
    <location>
        <begin position="173"/>
        <end position="219"/>
    </location>
</feature>
<evidence type="ECO:0000313" key="5">
    <source>
        <dbReference type="Proteomes" id="UP001501231"/>
    </source>
</evidence>
<gene>
    <name evidence="4" type="ORF">GCM10010191_86120</name>
</gene>
<evidence type="ECO:0000256" key="2">
    <source>
        <dbReference type="SAM" id="SignalP"/>
    </source>
</evidence>
<dbReference type="EMBL" id="BAAARW010000039">
    <property type="protein sequence ID" value="GAA2454079.1"/>
    <property type="molecule type" value="Genomic_DNA"/>
</dbReference>
<protein>
    <recommendedName>
        <fullName evidence="3">DUF6777 domain-containing protein</fullName>
    </recommendedName>
</protein>
<keyword evidence="5" id="KW-1185">Reference proteome</keyword>
<feature type="compositionally biased region" description="Low complexity" evidence="1">
    <location>
        <begin position="274"/>
        <end position="296"/>
    </location>
</feature>
<sequence length="334" mass="34361">MRKVRFRTIGRRVTLGSMAGLIAAGGFSTAFASFASADTNTDTIDRMTVGTPGPSPYTPVANTDQMPGGTSGTGHNAPCDPGKLAETLQANPAKAGAWAGAQGITVQQIPGYLSQLTPGYLSTDTLIVNHAYTGGKDTGTPTVLQAGMGVLKDRDGTPVVKCNCGNPLTKPKKDYSTKDAKYTGPSWSGFDAGRITKTPPAGQTPGNGSTGSGAMKKKPKDWREYHEWCEKNRRPDVDCSKYIPPPNYGDEEGDHGDSGTTGNPPPVYEPLPGDEPGQTGQPDQGTQPDQDGQNGPSGQSGGVDEPMPGTGPQSDTPVAPQGPAGTDQGATGGG</sequence>
<feature type="domain" description="DUF6777" evidence="3">
    <location>
        <begin position="66"/>
        <end position="203"/>
    </location>
</feature>
<feature type="chain" id="PRO_5047513533" description="DUF6777 domain-containing protein" evidence="2">
    <location>
        <begin position="33"/>
        <end position="334"/>
    </location>
</feature>
<evidence type="ECO:0000256" key="1">
    <source>
        <dbReference type="SAM" id="MobiDB-lite"/>
    </source>
</evidence>
<accession>A0ABN3KAP4</accession>
<dbReference type="PROSITE" id="PS51318">
    <property type="entry name" value="TAT"/>
    <property type="match status" value="1"/>
</dbReference>
<evidence type="ECO:0000313" key="4">
    <source>
        <dbReference type="EMBL" id="GAA2454079.1"/>
    </source>
</evidence>
<reference evidence="4 5" key="1">
    <citation type="journal article" date="2019" name="Int. J. Syst. Evol. Microbiol.">
        <title>The Global Catalogue of Microorganisms (GCM) 10K type strain sequencing project: providing services to taxonomists for standard genome sequencing and annotation.</title>
        <authorList>
            <consortium name="The Broad Institute Genomics Platform"/>
            <consortium name="The Broad Institute Genome Sequencing Center for Infectious Disease"/>
            <person name="Wu L."/>
            <person name="Ma J."/>
        </authorList>
    </citation>
    <scope>NUCLEOTIDE SEQUENCE [LARGE SCALE GENOMIC DNA]</scope>
    <source>
        <strain evidence="4 5">JCM 3325</strain>
    </source>
</reference>
<dbReference type="Pfam" id="PF20568">
    <property type="entry name" value="DUF6777"/>
    <property type="match status" value="1"/>
</dbReference>
<keyword evidence="2" id="KW-0732">Signal</keyword>
<dbReference type="InterPro" id="IPR006311">
    <property type="entry name" value="TAT_signal"/>
</dbReference>
<feature type="signal peptide" evidence="2">
    <location>
        <begin position="1"/>
        <end position="32"/>
    </location>
</feature>